<feature type="transmembrane region" description="Helical" evidence="1">
    <location>
        <begin position="69"/>
        <end position="87"/>
    </location>
</feature>
<name>A0A0T9MRC9_YERIN</name>
<evidence type="ECO:0000313" key="4">
    <source>
        <dbReference type="Proteomes" id="UP000038750"/>
    </source>
</evidence>
<proteinExistence type="predicted"/>
<reference evidence="2 4" key="1">
    <citation type="submission" date="2015-03" db="EMBL/GenBank/DDBJ databases">
        <authorList>
            <person name="Murphy D."/>
        </authorList>
    </citation>
    <scope>NUCLEOTIDE SEQUENCE [LARGE SCALE GENOMIC DNA]</scope>
    <source>
        <strain evidence="2 4">BR165/97</strain>
    </source>
</reference>
<dbReference type="eggNOG" id="COG4648">
    <property type="taxonomic scope" value="Bacteria"/>
</dbReference>
<dbReference type="EMBL" id="CPZJ01000018">
    <property type="protein sequence ID" value="CNG38988.1"/>
    <property type="molecule type" value="Genomic_DNA"/>
</dbReference>
<feature type="transmembrane region" description="Helical" evidence="1">
    <location>
        <begin position="170"/>
        <end position="190"/>
    </location>
</feature>
<accession>A0A0T9MRC9</accession>
<dbReference type="RefSeq" id="WP_005190845.1">
    <property type="nucleotide sequence ID" value="NZ_CABHXJ010000103.1"/>
</dbReference>
<dbReference type="Proteomes" id="UP000424966">
    <property type="component" value="Chromosome"/>
</dbReference>
<dbReference type="EMBL" id="CP046294">
    <property type="protein sequence ID" value="QGR72483.1"/>
    <property type="molecule type" value="Genomic_DNA"/>
</dbReference>
<sequence length="197" mass="22167">MTANQSNLFIGRLTVLLKIFTVIALTAYPLAVWFGLSRWGMQVLAPILLLVFTLRLFAVRSKIKQQLWLGKALALAGIILSLASWGLGKAQWLLFYPVVVNIILLVLFSYSLFRPPPIIERLARLSEPELSPRAVAYTRKVTQVWCGFFAVNGTIALATCLYGNMHLWALYNGGLSYLLIGSLMGLEWIIRKRVQQQ</sequence>
<feature type="transmembrane region" description="Helical" evidence="1">
    <location>
        <begin position="144"/>
        <end position="164"/>
    </location>
</feature>
<feature type="transmembrane region" description="Helical" evidence="1">
    <location>
        <begin position="39"/>
        <end position="57"/>
    </location>
</feature>
<gene>
    <name evidence="2" type="ORF">ERS008530_03635</name>
    <name evidence="3" type="ORF">FOC37_20180</name>
</gene>
<keyword evidence="1" id="KW-0472">Membrane</keyword>
<evidence type="ECO:0000313" key="2">
    <source>
        <dbReference type="EMBL" id="CNG38988.1"/>
    </source>
</evidence>
<dbReference type="AlphaFoldDB" id="A0A0T9MRC9"/>
<keyword evidence="1" id="KW-0812">Transmembrane</keyword>
<dbReference type="OrthoDB" id="8537043at2"/>
<feature type="transmembrane region" description="Helical" evidence="1">
    <location>
        <begin position="12"/>
        <end position="33"/>
    </location>
</feature>
<protein>
    <submittedName>
        <fullName evidence="3">DNA gyrase subunit B</fullName>
    </submittedName>
    <submittedName>
        <fullName evidence="2">Putative inner membrane protein</fullName>
    </submittedName>
</protein>
<evidence type="ECO:0000313" key="5">
    <source>
        <dbReference type="Proteomes" id="UP000424966"/>
    </source>
</evidence>
<organism evidence="2 4">
    <name type="scientific">Yersinia intermedia</name>
    <dbReference type="NCBI Taxonomy" id="631"/>
    <lineage>
        <taxon>Bacteria</taxon>
        <taxon>Pseudomonadati</taxon>
        <taxon>Pseudomonadota</taxon>
        <taxon>Gammaproteobacteria</taxon>
        <taxon>Enterobacterales</taxon>
        <taxon>Yersiniaceae</taxon>
        <taxon>Yersinia</taxon>
    </lineage>
</organism>
<feature type="transmembrane region" description="Helical" evidence="1">
    <location>
        <begin position="93"/>
        <end position="113"/>
    </location>
</feature>
<keyword evidence="5" id="KW-1185">Reference proteome</keyword>
<dbReference type="GeneID" id="58048633"/>
<reference evidence="3 5" key="2">
    <citation type="submission" date="2019-11" db="EMBL/GenBank/DDBJ databases">
        <title>FDA dAtabase for Regulatory Grade micrObial Sequences (FDA-ARGOS): Supporting development and validation of Infectious Disease Dx tests.</title>
        <authorList>
            <person name="Patel R."/>
            <person name="Rucinski S."/>
            <person name="Tallon L."/>
            <person name="Sadzewicz L."/>
            <person name="Vavikolanu K."/>
            <person name="Mehta A."/>
            <person name="Aluvathingal J."/>
            <person name="Nadendla S."/>
            <person name="Nandy P."/>
            <person name="Geyer C."/>
            <person name="Yan Y."/>
            <person name="Sichtig H."/>
        </authorList>
    </citation>
    <scope>NUCLEOTIDE SEQUENCE [LARGE SCALE GENOMIC DNA]</scope>
    <source>
        <strain evidence="3 5">FDAARGOS_729</strain>
    </source>
</reference>
<evidence type="ECO:0000256" key="1">
    <source>
        <dbReference type="SAM" id="Phobius"/>
    </source>
</evidence>
<keyword evidence="1" id="KW-1133">Transmembrane helix</keyword>
<evidence type="ECO:0000313" key="3">
    <source>
        <dbReference type="EMBL" id="QGR72483.1"/>
    </source>
</evidence>
<dbReference type="STRING" id="631.CH53_782"/>
<dbReference type="Proteomes" id="UP000038750">
    <property type="component" value="Unassembled WGS sequence"/>
</dbReference>